<dbReference type="PATRIC" id="fig|49547.3.peg.510"/>
<evidence type="ECO:0000256" key="1">
    <source>
        <dbReference type="ARBA" id="ARBA00002533"/>
    </source>
</evidence>
<keyword evidence="21" id="KW-1185">Reference proteome</keyword>
<evidence type="ECO:0000256" key="12">
    <source>
        <dbReference type="ARBA" id="ARBA00022967"/>
    </source>
</evidence>
<feature type="transmembrane region" description="Helical" evidence="19">
    <location>
        <begin position="135"/>
        <end position="157"/>
    </location>
</feature>
<comment type="pathway">
    <text evidence="3 19">One-carbon metabolism; methanogenesis from CO(2); methyl-coenzyme M from 5,10-methylene-5,6,7,8-tetrahydromethanopterin: step 2/2.</text>
</comment>
<dbReference type="GO" id="GO:0030269">
    <property type="term" value="F:tetrahydromethanopterin S-methyltransferase activity"/>
    <property type="evidence" value="ECO:0007669"/>
    <property type="project" value="UniProtKB-UniRule"/>
</dbReference>
<dbReference type="UniPathway" id="UPA00640">
    <property type="reaction ID" value="UER00698"/>
</dbReference>
<gene>
    <name evidence="19" type="primary">mtrD</name>
    <name evidence="20" type="ORF">MBCUR_04870</name>
</gene>
<evidence type="ECO:0000313" key="20">
    <source>
        <dbReference type="EMBL" id="KZX14439.1"/>
    </source>
</evidence>
<protein>
    <recommendedName>
        <fullName evidence="6 19">Tetrahydromethanopterin S-methyltransferase subunit D</fullName>
        <ecNumber evidence="18 19">7.2.1.4</ecNumber>
    </recommendedName>
    <alternativeName>
        <fullName evidence="16 19">N5-methyltetrahydromethanopterin--coenzyme M methyltransferase subunit D</fullName>
    </alternativeName>
</protein>
<evidence type="ECO:0000256" key="11">
    <source>
        <dbReference type="ARBA" id="ARBA00022692"/>
    </source>
</evidence>
<organism evidence="20 21">
    <name type="scientific">Methanobrevibacter curvatus</name>
    <dbReference type="NCBI Taxonomy" id="49547"/>
    <lineage>
        <taxon>Archaea</taxon>
        <taxon>Methanobacteriati</taxon>
        <taxon>Methanobacteriota</taxon>
        <taxon>Methanomada group</taxon>
        <taxon>Methanobacteria</taxon>
        <taxon>Methanobacteriales</taxon>
        <taxon>Methanobacteriaceae</taxon>
        <taxon>Methanobrevibacter</taxon>
    </lineage>
</organism>
<evidence type="ECO:0000256" key="6">
    <source>
        <dbReference type="ARBA" id="ARBA00015129"/>
    </source>
</evidence>
<feature type="transmembrane region" description="Helical" evidence="19">
    <location>
        <begin position="69"/>
        <end position="97"/>
    </location>
</feature>
<evidence type="ECO:0000256" key="9">
    <source>
        <dbReference type="ARBA" id="ARBA00022603"/>
    </source>
</evidence>
<evidence type="ECO:0000256" key="5">
    <source>
        <dbReference type="ARBA" id="ARBA00011616"/>
    </source>
</evidence>
<evidence type="ECO:0000256" key="13">
    <source>
        <dbReference type="ARBA" id="ARBA00022989"/>
    </source>
</evidence>
<dbReference type="Proteomes" id="UP000077245">
    <property type="component" value="Unassembled WGS sequence"/>
</dbReference>
<evidence type="ECO:0000256" key="7">
    <source>
        <dbReference type="ARBA" id="ARBA00022475"/>
    </source>
</evidence>
<keyword evidence="15 19" id="KW-0472">Membrane</keyword>
<keyword evidence="9 19" id="KW-0489">Methyltransferase</keyword>
<proteinExistence type="inferred from homology"/>
<dbReference type="GO" id="GO:0019386">
    <property type="term" value="P:methanogenesis, from carbon dioxide"/>
    <property type="evidence" value="ECO:0007669"/>
    <property type="project" value="UniProtKB-UniRule"/>
</dbReference>
<keyword evidence="8 19" id="KW-0554">One-carbon metabolism</keyword>
<accession>A0A166CF81</accession>
<evidence type="ECO:0000256" key="2">
    <source>
        <dbReference type="ARBA" id="ARBA00004651"/>
    </source>
</evidence>
<keyword evidence="13 19" id="KW-1133">Transmembrane helix</keyword>
<comment type="function">
    <text evidence="1 19">Part of a complex that catalyzes the formation of methyl-coenzyme M and tetrahydromethanopterin from coenzyme M and methyl-tetrahydromethanopterin. This is an energy-conserving, sodium-ion translocating step.</text>
</comment>
<evidence type="ECO:0000256" key="18">
    <source>
        <dbReference type="ARBA" id="ARBA00044970"/>
    </source>
</evidence>
<dbReference type="NCBIfam" id="TIGR01112">
    <property type="entry name" value="mtrD"/>
    <property type="match status" value="1"/>
</dbReference>
<dbReference type="InterPro" id="IPR005779">
    <property type="entry name" value="MeTrfase_D"/>
</dbReference>
<dbReference type="EC" id="7.2.1.4" evidence="18 19"/>
<evidence type="ECO:0000256" key="14">
    <source>
        <dbReference type="ARBA" id="ARBA00022994"/>
    </source>
</evidence>
<comment type="similarity">
    <text evidence="4 19">Belongs to the MtrD family.</text>
</comment>
<evidence type="ECO:0000256" key="3">
    <source>
        <dbReference type="ARBA" id="ARBA00004839"/>
    </source>
</evidence>
<dbReference type="HAMAP" id="MF_01097">
    <property type="entry name" value="MtrD"/>
    <property type="match status" value="1"/>
</dbReference>
<dbReference type="OrthoDB" id="147994at2157"/>
<evidence type="ECO:0000256" key="15">
    <source>
        <dbReference type="ARBA" id="ARBA00023136"/>
    </source>
</evidence>
<dbReference type="PIRSF" id="PIRSF016552">
    <property type="entry name" value="MtrD"/>
    <property type="match status" value="1"/>
</dbReference>
<feature type="transmembrane region" description="Helical" evidence="19">
    <location>
        <begin position="6"/>
        <end position="27"/>
    </location>
</feature>
<dbReference type="GO" id="GO:0032259">
    <property type="term" value="P:methylation"/>
    <property type="evidence" value="ECO:0007669"/>
    <property type="project" value="UniProtKB-KW"/>
</dbReference>
<comment type="caution">
    <text evidence="20">The sequence shown here is derived from an EMBL/GenBank/DDBJ whole genome shotgun (WGS) entry which is preliminary data.</text>
</comment>
<evidence type="ECO:0000256" key="4">
    <source>
        <dbReference type="ARBA" id="ARBA00008822"/>
    </source>
</evidence>
<sequence>MVITAILTLIIAVAIGGILIGGGVHFIPVGGAPAAMATATGVGTGTAMLAAGGGLTGLITAASMTGQPVYIVCIAGAVGGMLMIALTMLIANIIYVYGCGIVPSSAKVEKDIITGLDQEKYITPGTEGHGVPTGCFVSGVIGGLFGGVGGGLVYWAAYNALAEAITTPILGVESNVVIAGLAAILGVAVFFINAVIASYNIGGTTEGVHDPKFKRLPRGVLASGVASIVLGIFIYLIVGGAL</sequence>
<comment type="subcellular location">
    <subcellularLocation>
        <location evidence="2 19">Cell membrane</location>
        <topology evidence="2 19">Multi-pass membrane protein</topology>
    </subcellularLocation>
</comment>
<dbReference type="GO" id="GO:0005886">
    <property type="term" value="C:plasma membrane"/>
    <property type="evidence" value="ECO:0007669"/>
    <property type="project" value="UniProtKB-SubCell"/>
</dbReference>
<comment type="catalytic activity">
    <reaction evidence="17 19">
        <text>5-methyl-5,6,7,8-tetrahydromethanopterin + coenzyme M + 2 Na(+)(in) = 5,6,7,8-tetrahydromethanopterin + methyl-coenzyme M + 2 Na(+)(out)</text>
        <dbReference type="Rhea" id="RHEA:53492"/>
        <dbReference type="ChEBI" id="CHEBI:29101"/>
        <dbReference type="ChEBI" id="CHEBI:58103"/>
        <dbReference type="ChEBI" id="CHEBI:58116"/>
        <dbReference type="ChEBI" id="CHEBI:58286"/>
        <dbReference type="ChEBI" id="CHEBI:58319"/>
        <dbReference type="EC" id="7.2.1.4"/>
    </reaction>
</comment>
<evidence type="ECO:0000256" key="8">
    <source>
        <dbReference type="ARBA" id="ARBA00022563"/>
    </source>
</evidence>
<reference evidence="20 21" key="1">
    <citation type="submission" date="2016-04" db="EMBL/GenBank/DDBJ databases">
        <title>Genome sequence of Methanobrevibacter curvatus DSM 11111.</title>
        <authorList>
            <person name="Poehlein A."/>
            <person name="Seedorf H."/>
            <person name="Daniel R."/>
        </authorList>
    </citation>
    <scope>NUCLEOTIDE SEQUENCE [LARGE SCALE GENOMIC DNA]</scope>
    <source>
        <strain evidence="20 21">DSM 11111</strain>
    </source>
</reference>
<evidence type="ECO:0000256" key="16">
    <source>
        <dbReference type="ARBA" id="ARBA00029820"/>
    </source>
</evidence>
<keyword evidence="11 19" id="KW-0812">Transmembrane</keyword>
<dbReference type="RefSeq" id="WP_067089753.1">
    <property type="nucleotide sequence ID" value="NZ_LWMV01000094.1"/>
</dbReference>
<dbReference type="GO" id="GO:0005737">
    <property type="term" value="C:cytoplasm"/>
    <property type="evidence" value="ECO:0007669"/>
    <property type="project" value="InterPro"/>
</dbReference>
<evidence type="ECO:0000256" key="10">
    <source>
        <dbReference type="ARBA" id="ARBA00022679"/>
    </source>
</evidence>
<dbReference type="EMBL" id="LWMV01000094">
    <property type="protein sequence ID" value="KZX14439.1"/>
    <property type="molecule type" value="Genomic_DNA"/>
</dbReference>
<keyword evidence="14 19" id="KW-0484">Methanogenesis</keyword>
<dbReference type="GO" id="GO:0012506">
    <property type="term" value="C:vesicle membrane"/>
    <property type="evidence" value="ECO:0007669"/>
    <property type="project" value="InterPro"/>
</dbReference>
<comment type="subunit">
    <text evidence="5 19">The complex is composed of 8 subunits; MtrA, MtrB, MtrC, MtrD, MtrE, MtrF, MtrG and MtrH.</text>
</comment>
<name>A0A166CF81_9EURY</name>
<feature type="transmembrane region" description="Helical" evidence="19">
    <location>
        <begin position="177"/>
        <end position="199"/>
    </location>
</feature>
<evidence type="ECO:0000256" key="17">
    <source>
        <dbReference type="ARBA" id="ARBA00044880"/>
    </source>
</evidence>
<dbReference type="STRING" id="49547.MBCUR_04870"/>
<evidence type="ECO:0000256" key="19">
    <source>
        <dbReference type="HAMAP-Rule" id="MF_01097"/>
    </source>
</evidence>
<dbReference type="AlphaFoldDB" id="A0A166CF81"/>
<feature type="transmembrane region" description="Helical" evidence="19">
    <location>
        <begin position="220"/>
        <end position="238"/>
    </location>
</feature>
<evidence type="ECO:0000313" key="21">
    <source>
        <dbReference type="Proteomes" id="UP000077245"/>
    </source>
</evidence>
<dbReference type="GO" id="GO:0006730">
    <property type="term" value="P:one-carbon metabolic process"/>
    <property type="evidence" value="ECO:0007669"/>
    <property type="project" value="UniProtKB-UniRule"/>
</dbReference>
<dbReference type="Pfam" id="PF04207">
    <property type="entry name" value="MtrD"/>
    <property type="match status" value="1"/>
</dbReference>
<keyword evidence="12 19" id="KW-1278">Translocase</keyword>
<keyword evidence="10 19" id="KW-0808">Transferase</keyword>
<keyword evidence="7 19" id="KW-1003">Cell membrane</keyword>
<feature type="transmembrane region" description="Helical" evidence="19">
    <location>
        <begin position="39"/>
        <end position="63"/>
    </location>
</feature>